<sequence>MTSHLIYKSDIGKAAILGFYEKYLESFKCDFERMYVETTFGRTHVLVAGPEDGKPIFIFQGGNCINPMTLSWFKPLLENYRIYAPDTIGHPGFSAETRISARDDSFARWISELMANFHIEKSAFIGPSYGAGIILRLATFMPEKIACSVLVSPSGIQLGSKLAMIRKILVPLMIYKFNDSNEQMNKIANTMSDDSMKEMDQEIIASIFKYVKLEQEMPKLTEKRELLNYTAPTMIIAGRKDIFFPEEKIMKAAHEIIPNLTNYEAFDMGHFPSEADLVKMDPAIKQFLELYY</sequence>
<dbReference type="OrthoDB" id="5513277at2"/>
<dbReference type="PATRIC" id="fig|1117379.3.peg.191"/>
<dbReference type="Pfam" id="PF00561">
    <property type="entry name" value="Abhydrolase_1"/>
    <property type="match status" value="1"/>
</dbReference>
<name>K6DG63_9BACI</name>
<feature type="domain" description="AB hydrolase-1" evidence="1">
    <location>
        <begin position="71"/>
        <end position="272"/>
    </location>
</feature>
<evidence type="ECO:0000313" key="3">
    <source>
        <dbReference type="Proteomes" id="UP000006316"/>
    </source>
</evidence>
<accession>K6DG63</accession>
<dbReference type="SUPFAM" id="SSF53474">
    <property type="entry name" value="alpha/beta-Hydrolases"/>
    <property type="match status" value="1"/>
</dbReference>
<comment type="caution">
    <text evidence="2">The sequence shown here is derived from an EMBL/GenBank/DDBJ whole genome shotgun (WGS) entry which is preliminary data.</text>
</comment>
<gene>
    <name evidence="2" type="ORF">BABA_00920</name>
</gene>
<dbReference type="AlphaFoldDB" id="K6DG63"/>
<dbReference type="eggNOG" id="COG0596">
    <property type="taxonomic scope" value="Bacteria"/>
</dbReference>
<dbReference type="GO" id="GO:0016787">
    <property type="term" value="F:hydrolase activity"/>
    <property type="evidence" value="ECO:0007669"/>
    <property type="project" value="UniProtKB-KW"/>
</dbReference>
<reference evidence="2 3" key="1">
    <citation type="journal article" date="2012" name="Front. Microbiol.">
        <title>Redundancy and modularity in membrane-associated dissimilatory nitrate reduction in Bacillus.</title>
        <authorList>
            <person name="Heylen K."/>
            <person name="Keltjens J."/>
        </authorList>
    </citation>
    <scope>NUCLEOTIDE SEQUENCE [LARGE SCALE GENOMIC DNA]</scope>
    <source>
        <strain evidence="3">LMG 21833T</strain>
    </source>
</reference>
<dbReference type="GO" id="GO:0016020">
    <property type="term" value="C:membrane"/>
    <property type="evidence" value="ECO:0007669"/>
    <property type="project" value="TreeGrafter"/>
</dbReference>
<dbReference type="STRING" id="1117379.BABA_00920"/>
<organism evidence="2 3">
    <name type="scientific">Neobacillus bataviensis LMG 21833</name>
    <dbReference type="NCBI Taxonomy" id="1117379"/>
    <lineage>
        <taxon>Bacteria</taxon>
        <taxon>Bacillati</taxon>
        <taxon>Bacillota</taxon>
        <taxon>Bacilli</taxon>
        <taxon>Bacillales</taxon>
        <taxon>Bacillaceae</taxon>
        <taxon>Neobacillus</taxon>
    </lineage>
</organism>
<dbReference type="InterPro" id="IPR050266">
    <property type="entry name" value="AB_hydrolase_sf"/>
</dbReference>
<dbReference type="PRINTS" id="PR00111">
    <property type="entry name" value="ABHYDROLASE"/>
</dbReference>
<keyword evidence="3" id="KW-1185">Reference proteome</keyword>
<dbReference type="InterPro" id="IPR000073">
    <property type="entry name" value="AB_hydrolase_1"/>
</dbReference>
<dbReference type="InterPro" id="IPR029058">
    <property type="entry name" value="AB_hydrolase_fold"/>
</dbReference>
<dbReference type="Gene3D" id="3.40.50.1820">
    <property type="entry name" value="alpha/beta hydrolase"/>
    <property type="match status" value="1"/>
</dbReference>
<dbReference type="RefSeq" id="WP_007083227.1">
    <property type="nucleotide sequence ID" value="NZ_AJLS01000005.1"/>
</dbReference>
<protein>
    <submittedName>
        <fullName evidence="2">Alpha/beta hydrolase</fullName>
    </submittedName>
</protein>
<proteinExistence type="predicted"/>
<dbReference type="PANTHER" id="PTHR43798">
    <property type="entry name" value="MONOACYLGLYCEROL LIPASE"/>
    <property type="match status" value="1"/>
</dbReference>
<dbReference type="Proteomes" id="UP000006316">
    <property type="component" value="Unassembled WGS sequence"/>
</dbReference>
<dbReference type="PANTHER" id="PTHR43798:SF33">
    <property type="entry name" value="HYDROLASE, PUTATIVE (AFU_ORTHOLOGUE AFUA_2G14860)-RELATED"/>
    <property type="match status" value="1"/>
</dbReference>
<evidence type="ECO:0000259" key="1">
    <source>
        <dbReference type="Pfam" id="PF00561"/>
    </source>
</evidence>
<dbReference type="EMBL" id="AJLS01000005">
    <property type="protein sequence ID" value="EKN71552.1"/>
    <property type="molecule type" value="Genomic_DNA"/>
</dbReference>
<keyword evidence="2" id="KW-0378">Hydrolase</keyword>
<evidence type="ECO:0000313" key="2">
    <source>
        <dbReference type="EMBL" id="EKN71552.1"/>
    </source>
</evidence>